<evidence type="ECO:0000313" key="4">
    <source>
        <dbReference type="Proteomes" id="UP001456524"/>
    </source>
</evidence>
<organism evidence="3 4">
    <name type="scientific">Phyllosticta citrichinensis</name>
    <dbReference type="NCBI Taxonomy" id="1130410"/>
    <lineage>
        <taxon>Eukaryota</taxon>
        <taxon>Fungi</taxon>
        <taxon>Dikarya</taxon>
        <taxon>Ascomycota</taxon>
        <taxon>Pezizomycotina</taxon>
        <taxon>Dothideomycetes</taxon>
        <taxon>Dothideomycetes incertae sedis</taxon>
        <taxon>Botryosphaeriales</taxon>
        <taxon>Phyllostictaceae</taxon>
        <taxon>Phyllosticta</taxon>
    </lineage>
</organism>
<protein>
    <submittedName>
        <fullName evidence="3">Uncharacterized protein</fullName>
    </submittedName>
</protein>
<evidence type="ECO:0000313" key="3">
    <source>
        <dbReference type="EMBL" id="KAK8163663.1"/>
    </source>
</evidence>
<comment type="caution">
    <text evidence="3">The sequence shown here is derived from an EMBL/GenBank/DDBJ whole genome shotgun (WGS) entry which is preliminary data.</text>
</comment>
<name>A0ABR1XPP3_9PEZI</name>
<evidence type="ECO:0000256" key="2">
    <source>
        <dbReference type="SAM" id="Phobius"/>
    </source>
</evidence>
<accession>A0ABR1XPP3</accession>
<feature type="transmembrane region" description="Helical" evidence="2">
    <location>
        <begin position="82"/>
        <end position="103"/>
    </location>
</feature>
<gene>
    <name evidence="3" type="ORF">IWX90DRAFT_504327</name>
</gene>
<keyword evidence="4" id="KW-1185">Reference proteome</keyword>
<keyword evidence="2" id="KW-0812">Transmembrane</keyword>
<feature type="region of interest" description="Disordered" evidence="1">
    <location>
        <begin position="130"/>
        <end position="157"/>
    </location>
</feature>
<evidence type="ECO:0000256" key="1">
    <source>
        <dbReference type="SAM" id="MobiDB-lite"/>
    </source>
</evidence>
<keyword evidence="2" id="KW-1133">Transmembrane helix</keyword>
<proteinExistence type="predicted"/>
<feature type="compositionally biased region" description="Basic and acidic residues" evidence="1">
    <location>
        <begin position="130"/>
        <end position="141"/>
    </location>
</feature>
<dbReference type="Proteomes" id="UP001456524">
    <property type="component" value="Unassembled WGS sequence"/>
</dbReference>
<reference evidence="3 4" key="1">
    <citation type="journal article" date="2022" name="G3 (Bethesda)">
        <title>Enemy or ally: a genomic approach to elucidate the lifestyle of Phyllosticta citrichinaensis.</title>
        <authorList>
            <person name="Buijs V.A."/>
            <person name="Groenewald J.Z."/>
            <person name="Haridas S."/>
            <person name="LaButti K.M."/>
            <person name="Lipzen A."/>
            <person name="Martin F.M."/>
            <person name="Barry K."/>
            <person name="Grigoriev I.V."/>
            <person name="Crous P.W."/>
            <person name="Seidl M.F."/>
        </authorList>
    </citation>
    <scope>NUCLEOTIDE SEQUENCE [LARGE SCALE GENOMIC DNA]</scope>
    <source>
        <strain evidence="3 4">CBS 129764</strain>
    </source>
</reference>
<dbReference type="EMBL" id="JBBWUH010000006">
    <property type="protein sequence ID" value="KAK8163663.1"/>
    <property type="molecule type" value="Genomic_DNA"/>
</dbReference>
<sequence length="304" mass="34797">MCLRRDDVLASPCPGSHLQLPSLASHLTFHRLPLGSSVRHLHVALVLFPCYLHRHISNCSATMDYAPAEQHGNAEPHSAFSFTWVIITWDIIVIAPMVLLWYFGFLTLEGDVVPHTGPGPRRYHRVRLTPEERELLTDPRPHQHRTRQSEQADLEEEETIDHEFLVMAHEWEDDLREARRLARQERLRRLNAHLRSSVAGVRSTFAAATVTGGERREMETQTQTDVGAGVAASTLVVRGTRQGQRHRRQSTHGRRRFDVDQHNIGLHLPHRPRPSVIDYNRLLPPLPPSKSVASPFSRRFRDIC</sequence>
<keyword evidence="2" id="KW-0472">Membrane</keyword>